<gene>
    <name evidence="5" type="ORF">METZ01_LOCUS5977</name>
</gene>
<dbReference type="InterPro" id="IPR000192">
    <property type="entry name" value="Aminotrans_V_dom"/>
</dbReference>
<dbReference type="PIRSF" id="PIRSF000524">
    <property type="entry name" value="SPT"/>
    <property type="match status" value="1"/>
</dbReference>
<protein>
    <recommendedName>
        <fullName evidence="4">Aminotransferase class V domain-containing protein</fullName>
    </recommendedName>
</protein>
<organism evidence="5">
    <name type="scientific">marine metagenome</name>
    <dbReference type="NCBI Taxonomy" id="408172"/>
    <lineage>
        <taxon>unclassified sequences</taxon>
        <taxon>metagenomes</taxon>
        <taxon>ecological metagenomes</taxon>
    </lineage>
</organism>
<accession>A0A381NHV9</accession>
<dbReference type="GO" id="GO:0005777">
    <property type="term" value="C:peroxisome"/>
    <property type="evidence" value="ECO:0007669"/>
    <property type="project" value="TreeGrafter"/>
</dbReference>
<dbReference type="EMBL" id="UINC01000315">
    <property type="protein sequence ID" value="SUZ53123.1"/>
    <property type="molecule type" value="Genomic_DNA"/>
</dbReference>
<name>A0A381NHV9_9ZZZZ</name>
<dbReference type="Gene3D" id="3.90.1150.10">
    <property type="entry name" value="Aspartate Aminotransferase, domain 1"/>
    <property type="match status" value="1"/>
</dbReference>
<evidence type="ECO:0000256" key="1">
    <source>
        <dbReference type="ARBA" id="ARBA00001933"/>
    </source>
</evidence>
<feature type="domain" description="Aminotransferase class V" evidence="4">
    <location>
        <begin position="21"/>
        <end position="299"/>
    </location>
</feature>
<reference evidence="5" key="1">
    <citation type="submission" date="2018-05" db="EMBL/GenBank/DDBJ databases">
        <authorList>
            <person name="Lanie J.A."/>
            <person name="Ng W.-L."/>
            <person name="Kazmierczak K.M."/>
            <person name="Andrzejewski T.M."/>
            <person name="Davidsen T.M."/>
            <person name="Wayne K.J."/>
            <person name="Tettelin H."/>
            <person name="Glass J.I."/>
            <person name="Rusch D."/>
            <person name="Podicherti R."/>
            <person name="Tsui H.-C.T."/>
            <person name="Winkler M.E."/>
        </authorList>
    </citation>
    <scope>NUCLEOTIDE SEQUENCE</scope>
</reference>
<sequence length="375" mass="41497">MPSLLENVDPDGLLEYSVVYTDRSVNHMSLQFQTVMTDISRNLKQVYNADSVVIVPGGGTYGMEAVARQFATNKKCLVIRNGWFSYRWTQIFEAGKIPKSTKVLKAFRKNKENQEPFYPANIEEVINTIAKEKPDLVFAPHVETASGMILPDDYLIQITNATHAVGGLFIIDCIASGAMWLNMKNIGIDILITAPQKGWSGPPCAAFIMLNNKAKKIISSSKSSSFSCSLEKWLEIMEIYENGGHAYHATMPTNSLIQCCNVINETKNYGLEAMKSNQIRLGKEVRTLFSELGIKSVAGAGFQAPTVIVSYTDNPDIKSGQKFAEHGLQIAAGVPLMCDEGDNFNTFRIGLFGLEKINNIKRTVTYLSDVLNKIL</sequence>
<dbReference type="AlphaFoldDB" id="A0A381NHV9"/>
<comment type="similarity">
    <text evidence="2">Belongs to the class-V pyridoxal-phosphate-dependent aminotransferase family.</text>
</comment>
<evidence type="ECO:0000256" key="3">
    <source>
        <dbReference type="ARBA" id="ARBA00022898"/>
    </source>
</evidence>
<dbReference type="InterPro" id="IPR015422">
    <property type="entry name" value="PyrdxlP-dep_Trfase_small"/>
</dbReference>
<dbReference type="InterPro" id="IPR015421">
    <property type="entry name" value="PyrdxlP-dep_Trfase_major"/>
</dbReference>
<comment type="cofactor">
    <cofactor evidence="1">
        <name>pyridoxal 5'-phosphate</name>
        <dbReference type="ChEBI" id="CHEBI:597326"/>
    </cofactor>
</comment>
<keyword evidence="3" id="KW-0663">Pyridoxal phosphate</keyword>
<dbReference type="Pfam" id="PF00266">
    <property type="entry name" value="Aminotran_5"/>
    <property type="match status" value="1"/>
</dbReference>
<evidence type="ECO:0000259" key="4">
    <source>
        <dbReference type="Pfam" id="PF00266"/>
    </source>
</evidence>
<dbReference type="GO" id="GO:0008453">
    <property type="term" value="F:alanine-glyoxylate transaminase activity"/>
    <property type="evidence" value="ECO:0007669"/>
    <property type="project" value="TreeGrafter"/>
</dbReference>
<dbReference type="PANTHER" id="PTHR21152">
    <property type="entry name" value="AMINOTRANSFERASE CLASS V"/>
    <property type="match status" value="1"/>
</dbReference>
<dbReference type="GO" id="GO:0004760">
    <property type="term" value="F:L-serine-pyruvate transaminase activity"/>
    <property type="evidence" value="ECO:0007669"/>
    <property type="project" value="TreeGrafter"/>
</dbReference>
<evidence type="ECO:0000313" key="5">
    <source>
        <dbReference type="EMBL" id="SUZ53123.1"/>
    </source>
</evidence>
<proteinExistence type="inferred from homology"/>
<dbReference type="GO" id="GO:0019265">
    <property type="term" value="P:glycine biosynthetic process, by transamination of glyoxylate"/>
    <property type="evidence" value="ECO:0007669"/>
    <property type="project" value="TreeGrafter"/>
</dbReference>
<dbReference type="SUPFAM" id="SSF53383">
    <property type="entry name" value="PLP-dependent transferases"/>
    <property type="match status" value="1"/>
</dbReference>
<dbReference type="Gene3D" id="3.40.640.10">
    <property type="entry name" value="Type I PLP-dependent aspartate aminotransferase-like (Major domain)"/>
    <property type="match status" value="1"/>
</dbReference>
<dbReference type="InterPro" id="IPR015424">
    <property type="entry name" value="PyrdxlP-dep_Trfase"/>
</dbReference>
<dbReference type="InterPro" id="IPR024169">
    <property type="entry name" value="SP_NH2Trfase/AEP_transaminase"/>
</dbReference>
<dbReference type="PANTHER" id="PTHR21152:SF40">
    <property type="entry name" value="ALANINE--GLYOXYLATE AMINOTRANSFERASE"/>
    <property type="match status" value="1"/>
</dbReference>
<evidence type="ECO:0000256" key="2">
    <source>
        <dbReference type="ARBA" id="ARBA00009236"/>
    </source>
</evidence>